<sequence length="288" mass="33179">MNFRIQNDYLTAIIKDEGAELCELLDQDQVQYIWTADKAYWGRHTPILFPLVGKVTGNSYTVEDETFNLGQHGFARDYTFEVAHQTETSITFILHSNEETRRLYPFNFTLKVTYSLVENTLAIGYEVINEDDKEMAFKIGAHPGFRCPLFEDEKMEDYTLTFEKEEEVRFMPLTPAGYFNRTESTMVTRPLTISPELFAKDALVFADFTSKSVTLSSKNHNKAVEVGFENFPFLGIWSPASPSPFVCIEPWYGHADYEDEAPNFMTKTDLNRLMPHESFTCTHTITIK</sequence>
<name>A0A926ID85_9FIRM</name>
<comment type="caution">
    <text evidence="1">The sequence shown here is derived from an EMBL/GenBank/DDBJ whole genome shotgun (WGS) entry which is preliminary data.</text>
</comment>
<accession>A0A926ID85</accession>
<dbReference type="Pfam" id="PF01263">
    <property type="entry name" value="Aldose_epim"/>
    <property type="match status" value="1"/>
</dbReference>
<keyword evidence="2" id="KW-1185">Reference proteome</keyword>
<dbReference type="EMBL" id="JACRSY010000002">
    <property type="protein sequence ID" value="MBC8578301.1"/>
    <property type="molecule type" value="Genomic_DNA"/>
</dbReference>
<dbReference type="InterPro" id="IPR011013">
    <property type="entry name" value="Gal_mutarotase_sf_dom"/>
</dbReference>
<reference evidence="1" key="1">
    <citation type="submission" date="2020-08" db="EMBL/GenBank/DDBJ databases">
        <title>Genome public.</title>
        <authorList>
            <person name="Liu C."/>
            <person name="Sun Q."/>
        </authorList>
    </citation>
    <scope>NUCLEOTIDE SEQUENCE</scope>
    <source>
        <strain evidence="1">NSJ-12</strain>
    </source>
</reference>
<dbReference type="GO" id="GO:0016853">
    <property type="term" value="F:isomerase activity"/>
    <property type="evidence" value="ECO:0007669"/>
    <property type="project" value="InterPro"/>
</dbReference>
<dbReference type="GO" id="GO:0005975">
    <property type="term" value="P:carbohydrate metabolic process"/>
    <property type="evidence" value="ECO:0007669"/>
    <property type="project" value="InterPro"/>
</dbReference>
<dbReference type="GO" id="GO:0030246">
    <property type="term" value="F:carbohydrate binding"/>
    <property type="evidence" value="ECO:0007669"/>
    <property type="project" value="InterPro"/>
</dbReference>
<dbReference type="InterPro" id="IPR014718">
    <property type="entry name" value="GH-type_carb-bd"/>
</dbReference>
<dbReference type="SUPFAM" id="SSF74650">
    <property type="entry name" value="Galactose mutarotase-like"/>
    <property type="match status" value="1"/>
</dbReference>
<dbReference type="Gene3D" id="2.70.98.10">
    <property type="match status" value="1"/>
</dbReference>
<evidence type="ECO:0000313" key="2">
    <source>
        <dbReference type="Proteomes" id="UP000655830"/>
    </source>
</evidence>
<protein>
    <submittedName>
        <fullName evidence="1">Aldose 1-epimerase family protein</fullName>
    </submittedName>
</protein>
<dbReference type="Proteomes" id="UP000655830">
    <property type="component" value="Unassembled WGS sequence"/>
</dbReference>
<dbReference type="CDD" id="cd09024">
    <property type="entry name" value="Aldose_epim_lacX"/>
    <property type="match status" value="1"/>
</dbReference>
<dbReference type="RefSeq" id="WP_249331324.1">
    <property type="nucleotide sequence ID" value="NZ_JACRSY010000002.1"/>
</dbReference>
<dbReference type="PANTHER" id="PTHR11122">
    <property type="entry name" value="APOSPORY-ASSOCIATED PROTEIN C-RELATED"/>
    <property type="match status" value="1"/>
</dbReference>
<dbReference type="PANTHER" id="PTHR11122:SF13">
    <property type="entry name" value="GLUCOSE-6-PHOSPHATE 1-EPIMERASE"/>
    <property type="match status" value="1"/>
</dbReference>
<gene>
    <name evidence="1" type="ORF">H8718_01925</name>
</gene>
<dbReference type="AlphaFoldDB" id="A0A926ID85"/>
<dbReference type="InterPro" id="IPR037481">
    <property type="entry name" value="LacX"/>
</dbReference>
<proteinExistence type="predicted"/>
<evidence type="ECO:0000313" key="1">
    <source>
        <dbReference type="EMBL" id="MBC8578301.1"/>
    </source>
</evidence>
<organism evidence="1 2">
    <name type="scientific">Zhenhengia yiwuensis</name>
    <dbReference type="NCBI Taxonomy" id="2763666"/>
    <lineage>
        <taxon>Bacteria</taxon>
        <taxon>Bacillati</taxon>
        <taxon>Bacillota</taxon>
        <taxon>Clostridia</taxon>
        <taxon>Lachnospirales</taxon>
        <taxon>Lachnospiraceae</taxon>
        <taxon>Zhenhengia</taxon>
    </lineage>
</organism>
<dbReference type="InterPro" id="IPR008183">
    <property type="entry name" value="Aldose_1/G6P_1-epimerase"/>
</dbReference>